<keyword evidence="1" id="KW-0812">Transmembrane</keyword>
<protein>
    <submittedName>
        <fullName evidence="2">Unannotated protein</fullName>
    </submittedName>
</protein>
<name>A0A6J7FT75_9ZZZZ</name>
<evidence type="ECO:0000256" key="1">
    <source>
        <dbReference type="SAM" id="Phobius"/>
    </source>
</evidence>
<accession>A0A6J7FT75</accession>
<evidence type="ECO:0000313" key="2">
    <source>
        <dbReference type="EMBL" id="CAB4897084.1"/>
    </source>
</evidence>
<keyword evidence="1" id="KW-1133">Transmembrane helix</keyword>
<dbReference type="AlphaFoldDB" id="A0A6J7FT75"/>
<proteinExistence type="predicted"/>
<dbReference type="EMBL" id="CAFBMP010000003">
    <property type="protein sequence ID" value="CAB4897084.1"/>
    <property type="molecule type" value="Genomic_DNA"/>
</dbReference>
<gene>
    <name evidence="2" type="ORF">UFOPK3608_00117</name>
</gene>
<organism evidence="2">
    <name type="scientific">freshwater metagenome</name>
    <dbReference type="NCBI Taxonomy" id="449393"/>
    <lineage>
        <taxon>unclassified sequences</taxon>
        <taxon>metagenomes</taxon>
        <taxon>ecological metagenomes</taxon>
    </lineage>
</organism>
<reference evidence="2" key="1">
    <citation type="submission" date="2020-05" db="EMBL/GenBank/DDBJ databases">
        <authorList>
            <person name="Chiriac C."/>
            <person name="Salcher M."/>
            <person name="Ghai R."/>
            <person name="Kavagutti S V."/>
        </authorList>
    </citation>
    <scope>NUCLEOTIDE SEQUENCE</scope>
</reference>
<feature type="transmembrane region" description="Helical" evidence="1">
    <location>
        <begin position="42"/>
        <end position="61"/>
    </location>
</feature>
<keyword evidence="1" id="KW-0472">Membrane</keyword>
<sequence>MAILDFVPAIEISRKIVREKTNQAVLRLLPDSKAGQIAPDRTFGILLGAIFTTGLLSLLVINTSLAQDAFVLQELKQQTQVLTDQREAIIREVAAKSSPDKLAESAGKLGMVATSNPRFLNMSAGSK</sequence>